<accession>A0A2G4YRY6</accession>
<dbReference type="GO" id="GO:0003677">
    <property type="term" value="F:DNA binding"/>
    <property type="evidence" value="ECO:0007669"/>
    <property type="project" value="UniProtKB-UniRule"/>
</dbReference>
<protein>
    <recommendedName>
        <fullName evidence="12">CRISPR-associated endonuclease Cas9</fullName>
        <ecNumber evidence="12">3.1.-.-</ecNumber>
    </recommendedName>
</protein>
<comment type="cofactor">
    <cofactor evidence="1">
        <name>Mg(2+)</name>
        <dbReference type="ChEBI" id="CHEBI:18420"/>
    </cofactor>
</comment>
<dbReference type="PROSITE" id="PS51749">
    <property type="entry name" value="HNH_CAS9"/>
    <property type="match status" value="1"/>
</dbReference>
<evidence type="ECO:0000256" key="9">
    <source>
        <dbReference type="ARBA" id="ARBA00023125"/>
    </source>
</evidence>
<dbReference type="OrthoDB" id="9777169at2"/>
<feature type="domain" description="HNH Cas9-type" evidence="13">
    <location>
        <begin position="520"/>
        <end position="674"/>
    </location>
</feature>
<dbReference type="GO" id="GO:0004519">
    <property type="term" value="F:endonuclease activity"/>
    <property type="evidence" value="ECO:0007669"/>
    <property type="project" value="UniProtKB-UniRule"/>
</dbReference>
<keyword evidence="8 12" id="KW-0051">Antiviral defense</keyword>
<dbReference type="Gene3D" id="3.30.420.10">
    <property type="entry name" value="Ribonuclease H-like superfamily/Ribonuclease H"/>
    <property type="match status" value="3"/>
</dbReference>
<evidence type="ECO:0000256" key="12">
    <source>
        <dbReference type="HAMAP-Rule" id="MF_01480"/>
    </source>
</evidence>
<dbReference type="InterPro" id="IPR028629">
    <property type="entry name" value="Cas9"/>
</dbReference>
<dbReference type="InterPro" id="IPR040619">
    <property type="entry name" value="Cas9_alpha-helical_lobe"/>
</dbReference>
<evidence type="ECO:0000256" key="3">
    <source>
        <dbReference type="ARBA" id="ARBA00022723"/>
    </source>
</evidence>
<evidence type="ECO:0000256" key="7">
    <source>
        <dbReference type="ARBA" id="ARBA00022884"/>
    </source>
</evidence>
<dbReference type="GO" id="GO:0043571">
    <property type="term" value="P:maintenance of CRISPR repeat elements"/>
    <property type="evidence" value="ECO:0007669"/>
    <property type="project" value="UniProtKB-UniRule"/>
</dbReference>
<dbReference type="Pfam" id="PF18470">
    <property type="entry name" value="Cas9_a"/>
    <property type="match status" value="1"/>
</dbReference>
<dbReference type="GO" id="GO:0046872">
    <property type="term" value="F:metal ion binding"/>
    <property type="evidence" value="ECO:0007669"/>
    <property type="project" value="UniProtKB-UniRule"/>
</dbReference>
<comment type="similarity">
    <text evidence="12">Belongs to the CRISPR-associated Cas9 family.</text>
</comment>
<keyword evidence="10" id="KW-0464">Manganese</keyword>
<sequence>MSYNLGVDIGIASVGFAGVNLNAQNILCSGVHIFEAAENPKTGASLAEPRRTKRGMRRVFGRRSQRKRAVRRMLIEYGIDNIDAIDVQDKRHNNEKLIKKSPWDLRKESLERILTDAEFSRVLFHIAKRRGYQSNRKGAIANDTEGKKALSGAVQLQEAMVQSGAETVGAYLATLDKKRNGHGSYDNFVTRDLLRQEVRKIFAAQRRYGNIKASRELEHAFAGNGEADKKYTLEGSGIAFCQRDLQSSIGMVGYCTLEPSEKRAPKFSYSAELFILWSKLNNAKIRDTKSNERVLSQDEKNKLTDLAHKNKSGVSFKQARKILNLSDDMRFNMSYRKINDRDDTWEKVRDRAEKSVWLILTGYQTLKSKMATGSDDDWQQWTGPRRNSLDEISHILSFYESEQEIRDLLAPLELQEDQISSLLTITNFSRTIDLSLKVVRAILPFMQKGLTYDKACREAGYNHSQKENKGLTKIPSFKDVRNPVVNRALAQTRKVMNAVIAQYGMPETIIIEMARDVGRSFKERKDKERDQKTNQSYREAAKKHAAEILDIDPDNVRGGDIIKYRLWKEQKGFCPYSGVYINHQMMRDPVATQIDHIIPYSRSWNDSYMNKILCCTDENQMKANNTPVEYFQKQGRNLKTLSAFAKGLPKPKADNLLIENFDEEKANKWKDRALNDTRYIAKLLKNHVEQSLGLGIGNRVQARNGALTSHLRSAWGFPDKNRRNDTHHAIDAIVLACSTQSMVQNLTRWNKYEARRKNPHKRALPPKPWESFIQDTKDAVEHIFVSRMPVRKVTGPAHQDTIRSIRKDDGKIIQRIKVADLKPDMLERMVHKERNIRLYTVLKKRLDAHKGDPKKAFATPIFMPTNDPGKQGPLINAVRIETIEKSGVLINGGLASNGDMVRVDVFRKNGKFFLVPIYVHHFVGGTLPNRAIIAYKPEGEWEEMEDKDFIFSLCKNDLLFIKSKKDEYFGYYGGTDISTGAIGITAHNRDPSFGKKGDGKDRTGVKTLQSFEKYTVDYFGNKYKVRKETRLGVAHNSHPEPCKT</sequence>
<dbReference type="InParanoid" id="A0A2G4YRY6"/>
<comment type="subunit">
    <text evidence="11 12">Monomer. Binds crRNA and tracrRNA.</text>
</comment>
<comment type="domain">
    <text evidence="12">Has 2 endonuclease domains. The discontinuous RuvC-like domain cleaves the target DNA noncomplementary to crRNA while the HNH nuclease domain cleaves the target DNA complementary to crRNA.</text>
</comment>
<organism evidence="14 15">
    <name type="scientific">Paremcibacter congregatus</name>
    <dbReference type="NCBI Taxonomy" id="2043170"/>
    <lineage>
        <taxon>Bacteria</taxon>
        <taxon>Pseudomonadati</taxon>
        <taxon>Pseudomonadota</taxon>
        <taxon>Alphaproteobacteria</taxon>
        <taxon>Emcibacterales</taxon>
        <taxon>Emcibacteraceae</taxon>
        <taxon>Paremcibacter</taxon>
    </lineage>
</organism>
<feature type="active site" description="For RuvC-like nuclease domain" evidence="12">
    <location>
        <position position="8"/>
    </location>
</feature>
<dbReference type="RefSeq" id="WP_099472350.1">
    <property type="nucleotide sequence ID" value="NZ_CP041025.1"/>
</dbReference>
<dbReference type="InterPro" id="IPR033114">
    <property type="entry name" value="HNH_CAS9"/>
</dbReference>
<evidence type="ECO:0000256" key="11">
    <source>
        <dbReference type="ARBA" id="ARBA00046380"/>
    </source>
</evidence>
<keyword evidence="2 12" id="KW-0540">Nuclease</keyword>
<evidence type="ECO:0000256" key="8">
    <source>
        <dbReference type="ARBA" id="ARBA00023118"/>
    </source>
</evidence>
<dbReference type="Pfam" id="PF13395">
    <property type="entry name" value="HNH_4"/>
    <property type="match status" value="1"/>
</dbReference>
<keyword evidence="7 12" id="KW-0694">RNA-binding</keyword>
<reference evidence="14 15" key="1">
    <citation type="submission" date="2017-10" db="EMBL/GenBank/DDBJ databases">
        <title>Frigbacter circumglobatus gen. nov. sp. nov., isolated from sediment cultured in situ.</title>
        <authorList>
            <person name="Zhao Z."/>
        </authorList>
    </citation>
    <scope>NUCLEOTIDE SEQUENCE [LARGE SCALE GENOMIC DNA]</scope>
    <source>
        <strain evidence="14 15">ZYL</strain>
    </source>
</reference>
<keyword evidence="9 12" id="KW-0238">DNA-binding</keyword>
<keyword evidence="3" id="KW-0479">Metal-binding</keyword>
<keyword evidence="4 12" id="KW-0255">Endonuclease</keyword>
<evidence type="ECO:0000256" key="4">
    <source>
        <dbReference type="ARBA" id="ARBA00022759"/>
    </source>
</evidence>
<dbReference type="GO" id="GO:0016787">
    <property type="term" value="F:hydrolase activity"/>
    <property type="evidence" value="ECO:0007669"/>
    <property type="project" value="UniProtKB-KW"/>
</dbReference>
<dbReference type="Pfam" id="PF18541">
    <property type="entry name" value="RuvC_III"/>
    <property type="match status" value="1"/>
</dbReference>
<evidence type="ECO:0000313" key="15">
    <source>
        <dbReference type="Proteomes" id="UP000229730"/>
    </source>
</evidence>
<dbReference type="EMBL" id="PDEM01000018">
    <property type="protein sequence ID" value="PHZ85085.1"/>
    <property type="molecule type" value="Genomic_DNA"/>
</dbReference>
<gene>
    <name evidence="12 14" type="primary">cas9</name>
    <name evidence="14" type="ORF">CRD36_08565</name>
</gene>
<comment type="function">
    <text evidence="12">CRISPR (clustered regularly interspaced short palindromic repeat) is an adaptive immune system that provides protection against mobile genetic elements (viruses, transposable elements and conjugative plasmids). CRISPR clusters contain spacers, sequences complementary to antecedent mobile elements, and target invading nucleic acids. CRISPR clusters are transcribed and processed into CRISPR RNA (crRNA). In type II CRISPR systems correct processing of pre-crRNA requires a trans-encoded small RNA (tracrRNA), endogenous ribonuclease 3 (rnc) and this protein. The tracrRNA serves as a guide for ribonuclease 3-aided processing of pre-crRNA. Subsequently Cas9/crRNA/tracrRNA endonucleolytically cleaves linear or circular dsDNA target complementary to the spacer; Cas9 is inactive in the absence of the 2 guide RNAs (gRNA). Cas9 recognizes the protospacer adjacent motif (PAM) in the CRISPR repeat sequences to help distinguish self versus nonself, as targets within the bacterial CRISPR locus do not have PAMs. PAM recognition is also required for catalytic activity.</text>
</comment>
<evidence type="ECO:0000256" key="2">
    <source>
        <dbReference type="ARBA" id="ARBA00022722"/>
    </source>
</evidence>
<name>A0A2G4YRY6_9PROT</name>
<dbReference type="GO" id="GO:0051607">
    <property type="term" value="P:defense response to virus"/>
    <property type="evidence" value="ECO:0007669"/>
    <property type="project" value="UniProtKB-UniRule"/>
</dbReference>
<keyword evidence="5 12" id="KW-0378">Hydrolase</keyword>
<dbReference type="Proteomes" id="UP000229730">
    <property type="component" value="Unassembled WGS sequence"/>
</dbReference>
<evidence type="ECO:0000256" key="5">
    <source>
        <dbReference type="ARBA" id="ARBA00022801"/>
    </source>
</evidence>
<dbReference type="HAMAP" id="MF_01480">
    <property type="entry name" value="Cas9"/>
    <property type="match status" value="1"/>
</dbReference>
<evidence type="ECO:0000256" key="10">
    <source>
        <dbReference type="ARBA" id="ARBA00023211"/>
    </source>
</evidence>
<dbReference type="NCBIfam" id="TIGR01865">
    <property type="entry name" value="cas_Csn1"/>
    <property type="match status" value="1"/>
</dbReference>
<evidence type="ECO:0000256" key="1">
    <source>
        <dbReference type="ARBA" id="ARBA00001946"/>
    </source>
</evidence>
<comment type="caution">
    <text evidence="12">Lacks conserved residue(s) required for the propagation of feature annotation.</text>
</comment>
<dbReference type="AlphaFoldDB" id="A0A2G4YRY6"/>
<dbReference type="EC" id="3.1.-.-" evidence="12"/>
<proteinExistence type="inferred from homology"/>
<evidence type="ECO:0000259" key="13">
    <source>
        <dbReference type="PROSITE" id="PS51749"/>
    </source>
</evidence>
<evidence type="ECO:0000256" key="6">
    <source>
        <dbReference type="ARBA" id="ARBA00022842"/>
    </source>
</evidence>
<keyword evidence="15" id="KW-1185">Reference proteome</keyword>
<dbReference type="InterPro" id="IPR036397">
    <property type="entry name" value="RNaseH_sf"/>
</dbReference>
<comment type="caution">
    <text evidence="14">The sequence shown here is derived from an EMBL/GenBank/DDBJ whole genome shotgun (WGS) entry which is preliminary data.</text>
</comment>
<dbReference type="InterPro" id="IPR003615">
    <property type="entry name" value="HNH_nuc"/>
</dbReference>
<dbReference type="InterPro" id="IPR041383">
    <property type="entry name" value="RuvC_III"/>
</dbReference>
<keyword evidence="6" id="KW-0460">Magnesium</keyword>
<dbReference type="GO" id="GO:0003723">
    <property type="term" value="F:RNA binding"/>
    <property type="evidence" value="ECO:0007669"/>
    <property type="project" value="UniProtKB-UniRule"/>
</dbReference>
<evidence type="ECO:0000313" key="14">
    <source>
        <dbReference type="EMBL" id="PHZ85085.1"/>
    </source>
</evidence>
<feature type="active site" description="Proton acceptor for HNH nuclease domain" evidence="12">
    <location>
        <position position="596"/>
    </location>
</feature>